<dbReference type="InterPro" id="IPR050860">
    <property type="entry name" value="FeoB_GTPase"/>
</dbReference>
<dbReference type="GO" id="GO:0015093">
    <property type="term" value="F:ferrous iron transmembrane transporter activity"/>
    <property type="evidence" value="ECO:0007669"/>
    <property type="project" value="TreeGrafter"/>
</dbReference>
<reference evidence="3 4" key="1">
    <citation type="submission" date="2016-10" db="EMBL/GenBank/DDBJ databases">
        <authorList>
            <person name="de Groot N.N."/>
        </authorList>
    </citation>
    <scope>NUCLEOTIDE SEQUENCE [LARGE SCALE GENOMIC DNA]</scope>
    <source>
        <strain evidence="3 4">743A</strain>
    </source>
</reference>
<sequence>MGLTSKSMGMHALDNPFTIVKSQPDDIIIALAGNPNVGKSTVFNSLTGLNQHTGNWAGKTVTNAHGVFKKNSRNYILVDLPGAYSIFPHSAEEEVARDFICFGNPDAILIVCDATCLERNLNLVFQIIEVTPCVMLCINFMDEAKKKQIDINLPLLEQLLKIPVVSSSARNRSGLTDLTNQLVNFSASPRASYENPHILYPEPIETAIKIISSGLEHSFLSNINKRWIALKLLDYDDSLWNGITRHLHLNPLDDVSLLAACNEARKHIEQAGYTKESLRDELIRSIVKKSEQVYQQVVTQNTSSSCQRQKSLDKLLTNRVSGIPIMLSLLCLVFYLTITGANYPSKLLSSLLFGLESHLSKWFRYAGITEWIRGPLIDGAYRVLAWVVSVMLPPMAIFFPLFTLLEDFGYLPRVAFNLDHIFKKSCTCGKQCLSMWIVAICYTVSLTSLLINL</sequence>
<dbReference type="Pfam" id="PF17910">
    <property type="entry name" value="FeoB_Cyto"/>
    <property type="match status" value="1"/>
</dbReference>
<proteinExistence type="predicted"/>
<keyword evidence="4" id="KW-1185">Reference proteome</keyword>
<dbReference type="OrthoDB" id="9809127at2"/>
<dbReference type="RefSeq" id="WP_092561466.1">
    <property type="nucleotide sequence ID" value="NZ_FOYZ01000010.1"/>
</dbReference>
<dbReference type="Gene3D" id="3.40.50.300">
    <property type="entry name" value="P-loop containing nucleotide triphosphate hydrolases"/>
    <property type="match status" value="1"/>
</dbReference>
<dbReference type="PANTHER" id="PTHR43185">
    <property type="entry name" value="FERROUS IRON TRANSPORT PROTEIN B"/>
    <property type="match status" value="1"/>
</dbReference>
<dbReference type="CDD" id="cd01879">
    <property type="entry name" value="FeoB"/>
    <property type="match status" value="1"/>
</dbReference>
<dbReference type="SUPFAM" id="SSF52540">
    <property type="entry name" value="P-loop containing nucleoside triphosphate hydrolases"/>
    <property type="match status" value="1"/>
</dbReference>
<organism evidence="3 4">
    <name type="scientific">Anaeromicropila populeti</name>
    <dbReference type="NCBI Taxonomy" id="37658"/>
    <lineage>
        <taxon>Bacteria</taxon>
        <taxon>Bacillati</taxon>
        <taxon>Bacillota</taxon>
        <taxon>Clostridia</taxon>
        <taxon>Lachnospirales</taxon>
        <taxon>Lachnospiraceae</taxon>
        <taxon>Anaeromicropila</taxon>
    </lineage>
</organism>
<dbReference type="InterPro" id="IPR030389">
    <property type="entry name" value="G_FEOB_dom"/>
</dbReference>
<feature type="transmembrane region" description="Helical" evidence="1">
    <location>
        <begin position="383"/>
        <end position="405"/>
    </location>
</feature>
<dbReference type="STRING" id="37658.SAMN05661086_02600"/>
<feature type="domain" description="FeoB-type G" evidence="2">
    <location>
        <begin position="26"/>
        <end position="188"/>
    </location>
</feature>
<feature type="transmembrane region" description="Helical" evidence="1">
    <location>
        <begin position="433"/>
        <end position="451"/>
    </location>
</feature>
<dbReference type="Pfam" id="PF02421">
    <property type="entry name" value="FeoB_N"/>
    <property type="match status" value="1"/>
</dbReference>
<evidence type="ECO:0000256" key="1">
    <source>
        <dbReference type="SAM" id="Phobius"/>
    </source>
</evidence>
<dbReference type="InterPro" id="IPR041069">
    <property type="entry name" value="FeoB_Cyto"/>
</dbReference>
<name>A0A1I6KR09_9FIRM</name>
<dbReference type="GO" id="GO:0005886">
    <property type="term" value="C:plasma membrane"/>
    <property type="evidence" value="ECO:0007669"/>
    <property type="project" value="TreeGrafter"/>
</dbReference>
<evidence type="ECO:0000259" key="2">
    <source>
        <dbReference type="PROSITE" id="PS51711"/>
    </source>
</evidence>
<gene>
    <name evidence="3" type="ORF">SAMN05661086_02600</name>
</gene>
<evidence type="ECO:0000313" key="4">
    <source>
        <dbReference type="Proteomes" id="UP000199659"/>
    </source>
</evidence>
<dbReference type="GO" id="GO:0005525">
    <property type="term" value="F:GTP binding"/>
    <property type="evidence" value="ECO:0007669"/>
    <property type="project" value="InterPro"/>
</dbReference>
<dbReference type="AlphaFoldDB" id="A0A1I6KR09"/>
<keyword evidence="1" id="KW-1133">Transmembrane helix</keyword>
<dbReference type="InterPro" id="IPR027417">
    <property type="entry name" value="P-loop_NTPase"/>
</dbReference>
<keyword evidence="1" id="KW-0472">Membrane</keyword>
<dbReference type="Gene3D" id="1.10.287.1770">
    <property type="match status" value="1"/>
</dbReference>
<evidence type="ECO:0000313" key="3">
    <source>
        <dbReference type="EMBL" id="SFR93631.1"/>
    </source>
</evidence>
<feature type="transmembrane region" description="Helical" evidence="1">
    <location>
        <begin position="320"/>
        <end position="338"/>
    </location>
</feature>
<dbReference type="PROSITE" id="PS51711">
    <property type="entry name" value="G_FEOB"/>
    <property type="match status" value="1"/>
</dbReference>
<keyword evidence="1" id="KW-0812">Transmembrane</keyword>
<dbReference type="Proteomes" id="UP000199659">
    <property type="component" value="Unassembled WGS sequence"/>
</dbReference>
<dbReference type="PANTHER" id="PTHR43185:SF2">
    <property type="entry name" value="FERROUS IRON TRANSPORT PROTEIN B"/>
    <property type="match status" value="1"/>
</dbReference>
<dbReference type="EMBL" id="FOYZ01000010">
    <property type="protein sequence ID" value="SFR93631.1"/>
    <property type="molecule type" value="Genomic_DNA"/>
</dbReference>
<protein>
    <submittedName>
        <fullName evidence="3">Ferrous iron transport protein B</fullName>
    </submittedName>
</protein>
<accession>A0A1I6KR09</accession>